<dbReference type="SUPFAM" id="SSF57938">
    <property type="entry name" value="DnaJ/Hsp40 cysteine-rich domain"/>
    <property type="match status" value="1"/>
</dbReference>
<dbReference type="Proteomes" id="UP000199017">
    <property type="component" value="Unassembled WGS sequence"/>
</dbReference>
<protein>
    <submittedName>
        <fullName evidence="2">Uncharacterized protein</fullName>
    </submittedName>
</protein>
<accession>A0A1G8IG71</accession>
<feature type="compositionally biased region" description="Acidic residues" evidence="1">
    <location>
        <begin position="42"/>
        <end position="51"/>
    </location>
</feature>
<sequence>MDLNQSVCKACDGTGLLMDDEQWKYSCSVCGGDGILQAGENPEPETTFEVDENNRTLE</sequence>
<dbReference type="Gene3D" id="6.20.20.10">
    <property type="match status" value="1"/>
</dbReference>
<proteinExistence type="predicted"/>
<reference evidence="2 3" key="1">
    <citation type="submission" date="2016-10" db="EMBL/GenBank/DDBJ databases">
        <authorList>
            <person name="de Groot N.N."/>
        </authorList>
    </citation>
    <scope>NUCLEOTIDE SEQUENCE [LARGE SCALE GENOMIC DNA]</scope>
    <source>
        <strain evidence="3">P4B,CCM 7963,CECT 7998,DSM 25260,IBRC-M 10614,KCTC 13821</strain>
    </source>
</reference>
<keyword evidence="3" id="KW-1185">Reference proteome</keyword>
<evidence type="ECO:0000313" key="3">
    <source>
        <dbReference type="Proteomes" id="UP000199017"/>
    </source>
</evidence>
<dbReference type="InterPro" id="IPR036410">
    <property type="entry name" value="HSP_DnaJ_Cys-rich_dom_sf"/>
</dbReference>
<dbReference type="EMBL" id="FNDU01000005">
    <property type="protein sequence ID" value="SDI17906.1"/>
    <property type="molecule type" value="Genomic_DNA"/>
</dbReference>
<gene>
    <name evidence="2" type="ORF">SAMN05216352_105182</name>
</gene>
<evidence type="ECO:0000256" key="1">
    <source>
        <dbReference type="SAM" id="MobiDB-lite"/>
    </source>
</evidence>
<feature type="region of interest" description="Disordered" evidence="1">
    <location>
        <begin position="38"/>
        <end position="58"/>
    </location>
</feature>
<evidence type="ECO:0000313" key="2">
    <source>
        <dbReference type="EMBL" id="SDI17906.1"/>
    </source>
</evidence>
<organism evidence="2 3">
    <name type="scientific">Alteribacillus bidgolensis</name>
    <dbReference type="NCBI Taxonomy" id="930129"/>
    <lineage>
        <taxon>Bacteria</taxon>
        <taxon>Bacillati</taxon>
        <taxon>Bacillota</taxon>
        <taxon>Bacilli</taxon>
        <taxon>Bacillales</taxon>
        <taxon>Bacillaceae</taxon>
        <taxon>Alteribacillus</taxon>
    </lineage>
</organism>
<dbReference type="AlphaFoldDB" id="A0A1G8IG71"/>
<dbReference type="STRING" id="930129.SAMN05216352_105182"/>
<name>A0A1G8IG71_9BACI</name>
<dbReference type="RefSeq" id="WP_170032096.1">
    <property type="nucleotide sequence ID" value="NZ_FNDU01000005.1"/>
</dbReference>